<protein>
    <submittedName>
        <fullName evidence="2">Uncharacterized protein</fullName>
    </submittedName>
</protein>
<dbReference type="EMBL" id="JBDFQZ010000002">
    <property type="protein sequence ID" value="KAK9750618.1"/>
    <property type="molecule type" value="Genomic_DNA"/>
</dbReference>
<organism evidence="2 3">
    <name type="scientific">Saponaria officinalis</name>
    <name type="common">Common soapwort</name>
    <name type="synonym">Lychnis saponaria</name>
    <dbReference type="NCBI Taxonomy" id="3572"/>
    <lineage>
        <taxon>Eukaryota</taxon>
        <taxon>Viridiplantae</taxon>
        <taxon>Streptophyta</taxon>
        <taxon>Embryophyta</taxon>
        <taxon>Tracheophyta</taxon>
        <taxon>Spermatophyta</taxon>
        <taxon>Magnoliopsida</taxon>
        <taxon>eudicotyledons</taxon>
        <taxon>Gunneridae</taxon>
        <taxon>Pentapetalae</taxon>
        <taxon>Caryophyllales</taxon>
        <taxon>Caryophyllaceae</taxon>
        <taxon>Caryophylleae</taxon>
        <taxon>Saponaria</taxon>
    </lineage>
</organism>
<dbReference type="Proteomes" id="UP001443914">
    <property type="component" value="Unassembled WGS sequence"/>
</dbReference>
<evidence type="ECO:0000313" key="2">
    <source>
        <dbReference type="EMBL" id="KAK9750618.1"/>
    </source>
</evidence>
<accession>A0AAW1MVL0</accession>
<keyword evidence="3" id="KW-1185">Reference proteome</keyword>
<dbReference type="Pfam" id="PF02458">
    <property type="entry name" value="Transferase"/>
    <property type="match status" value="1"/>
</dbReference>
<dbReference type="PANTHER" id="PTHR31896:SF12">
    <property type="entry name" value="HXXXD-TYPE ACYL-TRANSFERASE FAMILY PROTEIN"/>
    <property type="match status" value="1"/>
</dbReference>
<evidence type="ECO:0000256" key="1">
    <source>
        <dbReference type="ARBA" id="ARBA00022679"/>
    </source>
</evidence>
<sequence>MSQVKLINELFVRPDSEIDSSKRRYYLSPIDLSLLSLNYIQYGLLFTKPPDFSPSSYLEKLKLSLSVTLSHFYPLSGRLATTRYEEKRSCCIYVDCSTGHGARFIHAAALDLKCSDIVSSNCDVPYVVQSFFDIGERAINYDGHTKSLLSIQVTEISDGVFLGFSINHSIADGTSFNHFLISLSELVTGSSGISGQPVYNFRPPNCTEFGPTVTLPYLEPNEFISRIDEVELRERVFIFSSTSVTKLKEKAKEMVDSCSSGKKISSFQALTALIWKSITRARKIQSTAKTACTLLTNLRQRFKPRLSQNYFGVFAAPTTKTVEVGELLANNLGWAATLLNEAVAAQDEKVANEIFLRAFSEGPKMTLPGFNSDGPNPVVMMGSARFDLYGLDFGVGRAVAVRSGFGNKADGLVRAFTGSEGVGSVELQVCLAPQTMSALLSDEEFMNFVS</sequence>
<dbReference type="AlphaFoldDB" id="A0AAW1MVL0"/>
<keyword evidence="1" id="KW-0808">Transferase</keyword>
<proteinExistence type="predicted"/>
<gene>
    <name evidence="2" type="ORF">RND81_02G208700</name>
</gene>
<name>A0AAW1MVL0_SAPOF</name>
<reference evidence="2" key="1">
    <citation type="submission" date="2024-03" db="EMBL/GenBank/DDBJ databases">
        <title>WGS assembly of Saponaria officinalis var. Norfolk2.</title>
        <authorList>
            <person name="Jenkins J."/>
            <person name="Shu S."/>
            <person name="Grimwood J."/>
            <person name="Barry K."/>
            <person name="Goodstein D."/>
            <person name="Schmutz J."/>
            <person name="Leebens-Mack J."/>
            <person name="Osbourn A."/>
        </authorList>
    </citation>
    <scope>NUCLEOTIDE SEQUENCE [LARGE SCALE GENOMIC DNA]</scope>
    <source>
        <strain evidence="2">JIC</strain>
    </source>
</reference>
<dbReference type="InterPro" id="IPR023213">
    <property type="entry name" value="CAT-like_dom_sf"/>
</dbReference>
<comment type="caution">
    <text evidence="2">The sequence shown here is derived from an EMBL/GenBank/DDBJ whole genome shotgun (WGS) entry which is preliminary data.</text>
</comment>
<dbReference type="InterPro" id="IPR051283">
    <property type="entry name" value="Sec_Metabolite_Acyltrans"/>
</dbReference>
<evidence type="ECO:0000313" key="3">
    <source>
        <dbReference type="Proteomes" id="UP001443914"/>
    </source>
</evidence>
<dbReference type="GO" id="GO:0016740">
    <property type="term" value="F:transferase activity"/>
    <property type="evidence" value="ECO:0007669"/>
    <property type="project" value="UniProtKB-KW"/>
</dbReference>
<dbReference type="Gene3D" id="3.30.559.10">
    <property type="entry name" value="Chloramphenicol acetyltransferase-like domain"/>
    <property type="match status" value="2"/>
</dbReference>
<dbReference type="PANTHER" id="PTHR31896">
    <property type="entry name" value="FAMILY REGULATORY PROTEIN, PUTATIVE (AFU_ORTHOLOGUE AFUA_3G14730)-RELATED"/>
    <property type="match status" value="1"/>
</dbReference>